<dbReference type="Proteomes" id="UP000609874">
    <property type="component" value="Unassembled WGS sequence"/>
</dbReference>
<keyword evidence="2" id="KW-0732">Signal</keyword>
<reference evidence="3 4" key="1">
    <citation type="submission" date="2020-08" db="EMBL/GenBank/DDBJ databases">
        <title>A Genomic Blueprint of the Chicken Gut Microbiome.</title>
        <authorList>
            <person name="Gilroy R."/>
            <person name="Ravi A."/>
            <person name="Getino M."/>
            <person name="Pursley I."/>
            <person name="Horton D.L."/>
            <person name="Alikhan N.-F."/>
            <person name="Baker D."/>
            <person name="Gharbi K."/>
            <person name="Hall N."/>
            <person name="Watson M."/>
            <person name="Adriaenssens E.M."/>
            <person name="Foster-Nyarko E."/>
            <person name="Jarju S."/>
            <person name="Secka A."/>
            <person name="Antonio M."/>
            <person name="Oren A."/>
            <person name="Chaudhuri R."/>
            <person name="La Ragione R.M."/>
            <person name="Hildebrand F."/>
            <person name="Pallen M.J."/>
        </authorList>
    </citation>
    <scope>NUCLEOTIDE SEQUENCE [LARGE SCALE GENOMIC DNA]</scope>
    <source>
        <strain evidence="3 4">Sa2CUA1</strain>
    </source>
</reference>
<evidence type="ECO:0000256" key="1">
    <source>
        <dbReference type="SAM" id="MobiDB-lite"/>
    </source>
</evidence>
<dbReference type="EMBL" id="JACSQD010000005">
    <property type="protein sequence ID" value="MBD7995927.1"/>
    <property type="molecule type" value="Genomic_DNA"/>
</dbReference>
<dbReference type="InterPro" id="IPR011042">
    <property type="entry name" value="6-blade_b-propeller_TolB-like"/>
</dbReference>
<dbReference type="Gene3D" id="2.120.10.30">
    <property type="entry name" value="TolB, C-terminal domain"/>
    <property type="match status" value="1"/>
</dbReference>
<dbReference type="RefSeq" id="WP_191808226.1">
    <property type="nucleotide sequence ID" value="NZ_JACSQD010000005.1"/>
</dbReference>
<organism evidence="3 4">
    <name type="scientific">Arthrobacter gallicola</name>
    <dbReference type="NCBI Taxonomy" id="2762225"/>
    <lineage>
        <taxon>Bacteria</taxon>
        <taxon>Bacillati</taxon>
        <taxon>Actinomycetota</taxon>
        <taxon>Actinomycetes</taxon>
        <taxon>Micrococcales</taxon>
        <taxon>Micrococcaceae</taxon>
        <taxon>Arthrobacter</taxon>
    </lineage>
</organism>
<feature type="signal peptide" evidence="2">
    <location>
        <begin position="1"/>
        <end position="29"/>
    </location>
</feature>
<dbReference type="SUPFAM" id="SSF63829">
    <property type="entry name" value="Calcium-dependent phosphotriesterase"/>
    <property type="match status" value="1"/>
</dbReference>
<gene>
    <name evidence="3" type="ORF">H9639_11515</name>
</gene>
<dbReference type="NCBIfam" id="NF033206">
    <property type="entry name" value="ScyE_fam"/>
    <property type="match status" value="1"/>
</dbReference>
<evidence type="ECO:0000313" key="3">
    <source>
        <dbReference type="EMBL" id="MBD7995927.1"/>
    </source>
</evidence>
<feature type="chain" id="PRO_5047406233" evidence="2">
    <location>
        <begin position="30"/>
        <end position="412"/>
    </location>
</feature>
<sequence length="412" mass="42581">MKKRASSLLPLAAAGALIAGLAGAPPAAAHNRHHPHQPKPLPVAGEVTTLATGLVTPLRIALGSYRSVDVAQTFAGTVNRIGNDGALTTLDPGIPGYISDAVSRVGGTTYYSLTTGEGLGVPENNVALLRSVDRRGSIRTITDLAVYERSANPDQVNTYGFRDLDAACLSQLPPEIPASYTGMMDSHPYDTMRVRGSILVADAGANAILRVSERTGETSTVAVLPPVPTAITPESAQELMLPACTVGHDYYSEPVPTDMAMGRDGQLYVTSLPGGAPGGVGSVFRINPRSGSVEQVATGLVTPTGIAVSSRGDIFVAELFANRISVIPRGTSTPQPWYEVTGPADVELRGSGLYASVDALPPGGIPEPGAPVDPNAPPPVFDGKVIRIQLNAGGDPHGLAQPDGEPAEPNND</sequence>
<evidence type="ECO:0000256" key="2">
    <source>
        <dbReference type="SAM" id="SignalP"/>
    </source>
</evidence>
<evidence type="ECO:0000313" key="4">
    <source>
        <dbReference type="Proteomes" id="UP000609874"/>
    </source>
</evidence>
<name>A0ABR8UU77_9MICC</name>
<feature type="compositionally biased region" description="Pro residues" evidence="1">
    <location>
        <begin position="363"/>
        <end position="380"/>
    </location>
</feature>
<accession>A0ABR8UU77</accession>
<comment type="caution">
    <text evidence="3">The sequence shown here is derived from an EMBL/GenBank/DDBJ whole genome shotgun (WGS) entry which is preliminary data.</text>
</comment>
<dbReference type="InterPro" id="IPR048031">
    <property type="entry name" value="ScyD/ScyE-like"/>
</dbReference>
<protein>
    <submittedName>
        <fullName evidence="3">ScyD/ScyE family protein</fullName>
    </submittedName>
</protein>
<feature type="region of interest" description="Disordered" evidence="1">
    <location>
        <begin position="360"/>
        <end position="412"/>
    </location>
</feature>
<proteinExistence type="predicted"/>
<keyword evidence="4" id="KW-1185">Reference proteome</keyword>